<dbReference type="InterPro" id="IPR011009">
    <property type="entry name" value="Kinase-like_dom_sf"/>
</dbReference>
<accession>A0A812VZT8</accession>
<evidence type="ECO:0000313" key="4">
    <source>
        <dbReference type="Proteomes" id="UP000649617"/>
    </source>
</evidence>
<dbReference type="GO" id="GO:0005524">
    <property type="term" value="F:ATP binding"/>
    <property type="evidence" value="ECO:0007669"/>
    <property type="project" value="InterPro"/>
</dbReference>
<dbReference type="EMBL" id="CAJNIZ010043112">
    <property type="protein sequence ID" value="CAE7650120.1"/>
    <property type="molecule type" value="Genomic_DNA"/>
</dbReference>
<dbReference type="InterPro" id="IPR008271">
    <property type="entry name" value="Ser/Thr_kinase_AS"/>
</dbReference>
<dbReference type="Gene3D" id="1.10.510.10">
    <property type="entry name" value="Transferase(Phosphotransferase) domain 1"/>
    <property type="match status" value="1"/>
</dbReference>
<feature type="region of interest" description="Disordered" evidence="1">
    <location>
        <begin position="139"/>
        <end position="175"/>
    </location>
</feature>
<proteinExistence type="predicted"/>
<organism evidence="3 4">
    <name type="scientific">Symbiodinium pilosum</name>
    <name type="common">Dinoflagellate</name>
    <dbReference type="NCBI Taxonomy" id="2952"/>
    <lineage>
        <taxon>Eukaryota</taxon>
        <taxon>Sar</taxon>
        <taxon>Alveolata</taxon>
        <taxon>Dinophyceae</taxon>
        <taxon>Suessiales</taxon>
        <taxon>Symbiodiniaceae</taxon>
        <taxon>Symbiodinium</taxon>
    </lineage>
</organism>
<dbReference type="PANTHER" id="PTHR44167:SF24">
    <property type="entry name" value="SERINE_THREONINE-PROTEIN KINASE CHK2"/>
    <property type="match status" value="1"/>
</dbReference>
<sequence length="521" mass="54856">MAVPIPVRFCEARQLGPQTASIAGAEVARQLDGDLEERAEDAKHAAEKVALDLGFTQPTADQEGDRAKRLVLENGQVGGNAEEVGSELGPSATVSADADKLADRLGESLGASAPPEPDNAGDGAAMVAATGAGLAKRLEGLGKGRDGTSLGSAESLDGEGDSGEGLEAPAPKSDSGSNWWDNLLVDVMLGLAALLAVAACGVCLMSMMTSRHHVKKTKRHVALSAEDLAVALPANGGSMERQLAFDHAQLQMLQEGVDMPLTKAQMSLVEKREVLRHASGHFPKQWASRLKVMKILGEGAFGRVFLCSTTCGGSSMSVSVKLVQGSSTAEHEVDMMRRMYGLSDYCASTIGAPDYVKTPLGVWIMMPYFNSGDLFGLVKRCHDANCACGKELCWDKLGSNFSKAYVLALFYQAVEGVVAMHGQGLVHRDIKLENIMVSCKENRCYAAVIDLGLACEEGAAIDTGGTPGYMAPEAWDVAGNGHAAGDFLFRCGSVPPAVQPTAALSLGQVRHPDEALQAKRR</sequence>
<dbReference type="CDD" id="cd00180">
    <property type="entry name" value="PKc"/>
    <property type="match status" value="1"/>
</dbReference>
<evidence type="ECO:0000259" key="2">
    <source>
        <dbReference type="PROSITE" id="PS50011"/>
    </source>
</evidence>
<dbReference type="OrthoDB" id="4062651at2759"/>
<keyword evidence="4" id="KW-1185">Reference proteome</keyword>
<feature type="domain" description="Protein kinase" evidence="2">
    <location>
        <begin position="290"/>
        <end position="521"/>
    </location>
</feature>
<evidence type="ECO:0000313" key="3">
    <source>
        <dbReference type="EMBL" id="CAE7650120.1"/>
    </source>
</evidence>
<dbReference type="Proteomes" id="UP000649617">
    <property type="component" value="Unassembled WGS sequence"/>
</dbReference>
<dbReference type="PANTHER" id="PTHR44167">
    <property type="entry name" value="OVARIAN-SPECIFIC SERINE/THREONINE-PROTEIN KINASE LOK-RELATED"/>
    <property type="match status" value="1"/>
</dbReference>
<protein>
    <submittedName>
        <fullName evidence="3">CIPK13 protein</fullName>
    </submittedName>
</protein>
<dbReference type="AlphaFoldDB" id="A0A812VZT8"/>
<dbReference type="GO" id="GO:0005634">
    <property type="term" value="C:nucleus"/>
    <property type="evidence" value="ECO:0007669"/>
    <property type="project" value="TreeGrafter"/>
</dbReference>
<reference evidence="3" key="1">
    <citation type="submission" date="2021-02" db="EMBL/GenBank/DDBJ databases">
        <authorList>
            <person name="Dougan E. K."/>
            <person name="Rhodes N."/>
            <person name="Thang M."/>
            <person name="Chan C."/>
        </authorList>
    </citation>
    <scope>NUCLEOTIDE SEQUENCE</scope>
</reference>
<dbReference type="SMART" id="SM00220">
    <property type="entry name" value="S_TKc"/>
    <property type="match status" value="1"/>
</dbReference>
<comment type="caution">
    <text evidence="3">The sequence shown here is derived from an EMBL/GenBank/DDBJ whole genome shotgun (WGS) entry which is preliminary data.</text>
</comment>
<dbReference type="InterPro" id="IPR000719">
    <property type="entry name" value="Prot_kinase_dom"/>
</dbReference>
<dbReference type="GO" id="GO:0004674">
    <property type="term" value="F:protein serine/threonine kinase activity"/>
    <property type="evidence" value="ECO:0007669"/>
    <property type="project" value="TreeGrafter"/>
</dbReference>
<evidence type="ECO:0000256" key="1">
    <source>
        <dbReference type="SAM" id="MobiDB-lite"/>
    </source>
</evidence>
<dbReference type="PROSITE" id="PS00108">
    <property type="entry name" value="PROTEIN_KINASE_ST"/>
    <property type="match status" value="1"/>
</dbReference>
<dbReference type="PROSITE" id="PS50011">
    <property type="entry name" value="PROTEIN_KINASE_DOM"/>
    <property type="match status" value="1"/>
</dbReference>
<dbReference type="Pfam" id="PF00069">
    <property type="entry name" value="Pkinase"/>
    <property type="match status" value="1"/>
</dbReference>
<dbReference type="SUPFAM" id="SSF56112">
    <property type="entry name" value="Protein kinase-like (PK-like)"/>
    <property type="match status" value="1"/>
</dbReference>
<name>A0A812VZT8_SYMPI</name>
<dbReference type="GO" id="GO:0044773">
    <property type="term" value="P:mitotic DNA damage checkpoint signaling"/>
    <property type="evidence" value="ECO:0007669"/>
    <property type="project" value="TreeGrafter"/>
</dbReference>
<gene>
    <name evidence="3" type="primary">CIPK13</name>
    <name evidence="3" type="ORF">SPIL2461_LOCUS17343</name>
</gene>